<sequence length="392" mass="44466">MFGTTQSRNVVHRLNEKGYEAVFVGGAVRDFLLGKEPKDIDIATAATPDQVKTVFKNTIDLGTEHGTVLVIEGGEPIEVTTYRTEGTYSDHRRPDEVQFVTSLKEDLMRRDFTINSLALTLEGHVIDPFEGKKDLAEKTIRAVGYASERFSEDALRMIRAIRFVSVLDFNLECMTKDAITKLGNTVETLSTERIKKEFDKLFKGIASSRALKLMTETNLSSFVPLFPSDIESFIKCAPFQNELEGWCSLMIAGNYDASTVAKAYKLSNKERGFLQDVKLYYEIRKSRSYTIDDYYKADFAVLKIVEKLIGVLTDLEPLDESAISLSIEALPILSKHELAIRGEHLMKWTDKKPGRWIGEAITAIEQAVLHKRILNEQNAIKEWFSNEYKHKK</sequence>
<dbReference type="Pfam" id="PF12627">
    <property type="entry name" value="PolyA_pol_RNAbd"/>
    <property type="match status" value="1"/>
</dbReference>
<proteinExistence type="inferred from homology"/>
<keyword evidence="8 9" id="KW-0694">RNA-binding</keyword>
<dbReference type="EMBL" id="JAUBDH010000002">
    <property type="protein sequence ID" value="MDW0109060.1"/>
    <property type="molecule type" value="Genomic_DNA"/>
</dbReference>
<keyword evidence="4 13" id="KW-0548">Nucleotidyltransferase</keyword>
<evidence type="ECO:0000256" key="3">
    <source>
        <dbReference type="ARBA" id="ARBA00022694"/>
    </source>
</evidence>
<dbReference type="Proteomes" id="UP001280629">
    <property type="component" value="Unassembled WGS sequence"/>
</dbReference>
<dbReference type="NCBIfam" id="NF009814">
    <property type="entry name" value="PRK13299.1"/>
    <property type="match status" value="1"/>
</dbReference>
<keyword evidence="14" id="KW-1185">Reference proteome</keyword>
<feature type="domain" description="CCA-adding enzyme C-terminal" evidence="12">
    <location>
        <begin position="239"/>
        <end position="383"/>
    </location>
</feature>
<evidence type="ECO:0000256" key="5">
    <source>
        <dbReference type="ARBA" id="ARBA00022723"/>
    </source>
</evidence>
<organism evidence="13 14">
    <name type="scientific">Sporosarcina aquimarina</name>
    <dbReference type="NCBI Taxonomy" id="114975"/>
    <lineage>
        <taxon>Bacteria</taxon>
        <taxon>Bacillati</taxon>
        <taxon>Bacillota</taxon>
        <taxon>Bacilli</taxon>
        <taxon>Bacillales</taxon>
        <taxon>Caryophanaceae</taxon>
        <taxon>Sporosarcina</taxon>
    </lineage>
</organism>
<name>A0ABU4FY97_9BACL</name>
<evidence type="ECO:0000313" key="14">
    <source>
        <dbReference type="Proteomes" id="UP001280629"/>
    </source>
</evidence>
<comment type="cofactor">
    <cofactor evidence="1">
        <name>Mg(2+)</name>
        <dbReference type="ChEBI" id="CHEBI:18420"/>
    </cofactor>
</comment>
<dbReference type="InterPro" id="IPR043519">
    <property type="entry name" value="NT_sf"/>
</dbReference>
<evidence type="ECO:0000256" key="9">
    <source>
        <dbReference type="RuleBase" id="RU003953"/>
    </source>
</evidence>
<feature type="domain" description="Poly A polymerase head" evidence="10">
    <location>
        <begin position="23"/>
        <end position="141"/>
    </location>
</feature>
<reference evidence="13 14" key="1">
    <citation type="submission" date="2023-06" db="EMBL/GenBank/DDBJ databases">
        <title>Sporosarcina sp. nov., isolated from Korean traditional fermented seafood 'Jeotgal'.</title>
        <authorList>
            <person name="Yang A.-I."/>
            <person name="Shin N.-R."/>
        </authorList>
    </citation>
    <scope>NUCLEOTIDE SEQUENCE [LARGE SCALE GENOMIC DNA]</scope>
    <source>
        <strain evidence="13 14">KCTC3840</strain>
    </source>
</reference>
<evidence type="ECO:0000259" key="12">
    <source>
        <dbReference type="Pfam" id="PF13735"/>
    </source>
</evidence>
<accession>A0ABU4FY97</accession>
<keyword evidence="5" id="KW-0479">Metal-binding</keyword>
<evidence type="ECO:0000256" key="8">
    <source>
        <dbReference type="ARBA" id="ARBA00022884"/>
    </source>
</evidence>
<protein>
    <submittedName>
        <fullName evidence="13">CCA tRNA nucleotidyltransferase</fullName>
        <ecNumber evidence="13">2.7.7.72</ecNumber>
    </submittedName>
</protein>
<comment type="caution">
    <text evidence="13">The sequence shown here is derived from an EMBL/GenBank/DDBJ whole genome shotgun (WGS) entry which is preliminary data.</text>
</comment>
<evidence type="ECO:0000256" key="2">
    <source>
        <dbReference type="ARBA" id="ARBA00022679"/>
    </source>
</evidence>
<gene>
    <name evidence="13" type="ORF">QT716_03235</name>
</gene>
<dbReference type="PANTHER" id="PTHR46173">
    <property type="entry name" value="CCA TRNA NUCLEOTIDYLTRANSFERASE 1, MITOCHONDRIAL"/>
    <property type="match status" value="1"/>
</dbReference>
<dbReference type="Gene3D" id="1.10.246.80">
    <property type="match status" value="1"/>
</dbReference>
<dbReference type="SUPFAM" id="SSF81301">
    <property type="entry name" value="Nucleotidyltransferase"/>
    <property type="match status" value="1"/>
</dbReference>
<evidence type="ECO:0000259" key="11">
    <source>
        <dbReference type="Pfam" id="PF12627"/>
    </source>
</evidence>
<evidence type="ECO:0000256" key="4">
    <source>
        <dbReference type="ARBA" id="ARBA00022695"/>
    </source>
</evidence>
<evidence type="ECO:0000259" key="10">
    <source>
        <dbReference type="Pfam" id="PF01743"/>
    </source>
</evidence>
<keyword evidence="3" id="KW-0819">tRNA processing</keyword>
<dbReference type="RefSeq" id="WP_317934444.1">
    <property type="nucleotide sequence ID" value="NZ_JAUBDH010000002.1"/>
</dbReference>
<evidence type="ECO:0000256" key="7">
    <source>
        <dbReference type="ARBA" id="ARBA00022842"/>
    </source>
</evidence>
<dbReference type="InterPro" id="IPR032810">
    <property type="entry name" value="CCA-adding_enz_C"/>
</dbReference>
<feature type="domain" description="tRNA nucleotidyltransferase/poly(A) polymerase RNA and SrmB- binding" evidence="11">
    <location>
        <begin position="168"/>
        <end position="222"/>
    </location>
</feature>
<dbReference type="InterPro" id="IPR050264">
    <property type="entry name" value="Bact_CCA-adding_enz_type3_sf"/>
</dbReference>
<dbReference type="Gene3D" id="1.10.3090.10">
    <property type="entry name" value="cca-adding enzyme, domain 2"/>
    <property type="match status" value="1"/>
</dbReference>
<dbReference type="EC" id="2.7.7.72" evidence="13"/>
<dbReference type="SUPFAM" id="SSF81891">
    <property type="entry name" value="Poly A polymerase C-terminal region-like"/>
    <property type="match status" value="1"/>
</dbReference>
<dbReference type="PANTHER" id="PTHR46173:SF1">
    <property type="entry name" value="CCA TRNA NUCLEOTIDYLTRANSFERASE 1, MITOCHONDRIAL"/>
    <property type="match status" value="1"/>
</dbReference>
<comment type="similarity">
    <text evidence="9">Belongs to the tRNA nucleotidyltransferase/poly(A) polymerase family.</text>
</comment>
<dbReference type="Pfam" id="PF13735">
    <property type="entry name" value="tRNA_NucTran2_2"/>
    <property type="match status" value="1"/>
</dbReference>
<dbReference type="Pfam" id="PF01743">
    <property type="entry name" value="PolyA_pol"/>
    <property type="match status" value="1"/>
</dbReference>
<dbReference type="InterPro" id="IPR032828">
    <property type="entry name" value="PolyA_RNA-bd"/>
</dbReference>
<dbReference type="GO" id="GO:0004810">
    <property type="term" value="F:CCA tRNA nucleotidyltransferase activity"/>
    <property type="evidence" value="ECO:0007669"/>
    <property type="project" value="UniProtKB-EC"/>
</dbReference>
<keyword evidence="2 9" id="KW-0808">Transferase</keyword>
<dbReference type="InterPro" id="IPR002646">
    <property type="entry name" value="PolA_pol_head_dom"/>
</dbReference>
<evidence type="ECO:0000313" key="13">
    <source>
        <dbReference type="EMBL" id="MDW0109060.1"/>
    </source>
</evidence>
<dbReference type="CDD" id="cd05398">
    <property type="entry name" value="NT_ClassII-CCAase"/>
    <property type="match status" value="1"/>
</dbReference>
<keyword evidence="7" id="KW-0460">Magnesium</keyword>
<evidence type="ECO:0000256" key="6">
    <source>
        <dbReference type="ARBA" id="ARBA00022741"/>
    </source>
</evidence>
<keyword evidence="6" id="KW-0547">Nucleotide-binding</keyword>
<evidence type="ECO:0000256" key="1">
    <source>
        <dbReference type="ARBA" id="ARBA00001946"/>
    </source>
</evidence>
<dbReference type="Gene3D" id="3.30.460.10">
    <property type="entry name" value="Beta Polymerase, domain 2"/>
    <property type="match status" value="1"/>
</dbReference>